<reference evidence="2 3" key="1">
    <citation type="submission" date="2018-10" db="EMBL/GenBank/DDBJ databases">
        <title>A high-quality apple genome assembly.</title>
        <authorList>
            <person name="Hu J."/>
        </authorList>
    </citation>
    <scope>NUCLEOTIDE SEQUENCE [LARGE SCALE GENOMIC DNA]</scope>
    <source>
        <strain evidence="3">cv. HFTH1</strain>
        <tissue evidence="2">Young leaf</tissue>
    </source>
</reference>
<dbReference type="PANTHER" id="PTHR11909">
    <property type="entry name" value="CASEIN KINASE-RELATED"/>
    <property type="match status" value="1"/>
</dbReference>
<dbReference type="SUPFAM" id="SSF56112">
    <property type="entry name" value="Protein kinase-like (PK-like)"/>
    <property type="match status" value="1"/>
</dbReference>
<dbReference type="InterPro" id="IPR050235">
    <property type="entry name" value="CK1_Ser-Thr_kinase"/>
</dbReference>
<name>A0A498KJW0_MALDO</name>
<proteinExistence type="inferred from homology"/>
<dbReference type="Gene3D" id="1.10.510.10">
    <property type="entry name" value="Transferase(Phosphotransferase) domain 1"/>
    <property type="match status" value="1"/>
</dbReference>
<gene>
    <name evidence="2" type="ORF">DVH24_018097</name>
</gene>
<comment type="caution">
    <text evidence="2">The sequence shown here is derived from an EMBL/GenBank/DDBJ whole genome shotgun (WGS) entry which is preliminary data.</text>
</comment>
<dbReference type="AlphaFoldDB" id="A0A498KJW0"/>
<accession>A0A498KJW0</accession>
<evidence type="ECO:0000313" key="2">
    <source>
        <dbReference type="EMBL" id="RXI06055.1"/>
    </source>
</evidence>
<dbReference type="Proteomes" id="UP000290289">
    <property type="component" value="Chromosome 2"/>
</dbReference>
<evidence type="ECO:0000256" key="1">
    <source>
        <dbReference type="ARBA" id="ARBA00005926"/>
    </source>
</evidence>
<keyword evidence="3" id="KW-1185">Reference proteome</keyword>
<comment type="similarity">
    <text evidence="1">Belongs to the protein kinase superfamily. CK1 Ser/Thr protein kinase family. Casein kinase I subfamily.</text>
</comment>
<sequence>MLIEQSCRDDLESLGYVLTYFLRGSLPWQEVSASTREEEFEKTCEIKESISIEELCRGYPTEFAACLNYCRSLRLDEKPDYAYLRKLFRRLYDRKGYRRDLKYDWVRNPACLLSEEVLTWLEDCIEKWCRIAQEIKTLDRLREEETAQVANTLFRFWLIINIHFSSGVDLDTLFEALEQLYEPQLIDPNIFNPTEPKIYLPRLRRQWRLKIAAKAGKSRRRSCASVTGYQRVPDSGASACRQVSASVTPAGATQSSAIGSLWMICSTHIPFALILSAATLSRCAVRPPSLALGVRSCRDAAISGEVDSFPWIVLVVSEYSNLS</sequence>
<evidence type="ECO:0000313" key="3">
    <source>
        <dbReference type="Proteomes" id="UP000290289"/>
    </source>
</evidence>
<protein>
    <submittedName>
        <fullName evidence="2">Uncharacterized protein</fullName>
    </submittedName>
</protein>
<dbReference type="EMBL" id="RDQH01000328">
    <property type="protein sequence ID" value="RXI06055.1"/>
    <property type="molecule type" value="Genomic_DNA"/>
</dbReference>
<organism evidence="2 3">
    <name type="scientific">Malus domestica</name>
    <name type="common">Apple</name>
    <name type="synonym">Pyrus malus</name>
    <dbReference type="NCBI Taxonomy" id="3750"/>
    <lineage>
        <taxon>Eukaryota</taxon>
        <taxon>Viridiplantae</taxon>
        <taxon>Streptophyta</taxon>
        <taxon>Embryophyta</taxon>
        <taxon>Tracheophyta</taxon>
        <taxon>Spermatophyta</taxon>
        <taxon>Magnoliopsida</taxon>
        <taxon>eudicotyledons</taxon>
        <taxon>Gunneridae</taxon>
        <taxon>Pentapetalae</taxon>
        <taxon>rosids</taxon>
        <taxon>fabids</taxon>
        <taxon>Rosales</taxon>
        <taxon>Rosaceae</taxon>
        <taxon>Amygdaloideae</taxon>
        <taxon>Maleae</taxon>
        <taxon>Malus</taxon>
    </lineage>
</organism>
<dbReference type="InterPro" id="IPR011009">
    <property type="entry name" value="Kinase-like_dom_sf"/>
</dbReference>
<dbReference type="STRING" id="3750.A0A498KJW0"/>